<reference evidence="11 12" key="1">
    <citation type="submission" date="2022-06" db="EMBL/GenBank/DDBJ databases">
        <title>Genomic Encyclopedia of Archaeal and Bacterial Type Strains, Phase II (KMG-II): from individual species to whole genera.</title>
        <authorList>
            <person name="Goeker M."/>
        </authorList>
    </citation>
    <scope>NUCLEOTIDE SEQUENCE [LARGE SCALE GENOMIC DNA]</scope>
    <source>
        <strain evidence="11 12">DSM 40477</strain>
    </source>
</reference>
<protein>
    <submittedName>
        <fullName evidence="11">Lipoprotein-anchoring transpeptidase ErfK/SrfK</fullName>
    </submittedName>
</protein>
<dbReference type="InterPro" id="IPR050979">
    <property type="entry name" value="LD-transpeptidase"/>
</dbReference>
<dbReference type="Pfam" id="PF17964">
    <property type="entry name" value="Big_10"/>
    <property type="match status" value="1"/>
</dbReference>
<evidence type="ECO:0000256" key="8">
    <source>
        <dbReference type="SAM" id="MobiDB-lite"/>
    </source>
</evidence>
<name>A0ABT1HMK1_STRSD</name>
<feature type="chain" id="PRO_5047018281" evidence="9">
    <location>
        <begin position="27"/>
        <end position="396"/>
    </location>
</feature>
<dbReference type="InterPro" id="IPR005490">
    <property type="entry name" value="LD_TPept_cat_dom"/>
</dbReference>
<evidence type="ECO:0000256" key="6">
    <source>
        <dbReference type="ARBA" id="ARBA00023316"/>
    </source>
</evidence>
<feature type="active site" description="Nucleophile" evidence="7">
    <location>
        <position position="345"/>
    </location>
</feature>
<evidence type="ECO:0000256" key="2">
    <source>
        <dbReference type="ARBA" id="ARBA00022679"/>
    </source>
</evidence>
<keyword evidence="3 7" id="KW-0133">Cell shape</keyword>
<dbReference type="Pfam" id="PF03734">
    <property type="entry name" value="YkuD"/>
    <property type="match status" value="1"/>
</dbReference>
<dbReference type="CDD" id="cd16913">
    <property type="entry name" value="YkuD_like"/>
    <property type="match status" value="1"/>
</dbReference>
<feature type="domain" description="L,D-TPase catalytic" evidence="10">
    <location>
        <begin position="249"/>
        <end position="369"/>
    </location>
</feature>
<dbReference type="PANTHER" id="PTHR30582:SF2">
    <property type="entry name" value="L,D-TRANSPEPTIDASE YCIB-RELATED"/>
    <property type="match status" value="1"/>
</dbReference>
<sequence length="396" mass="42401">MLGERRRVRRWVTVGVAALAAFAVTATLTSCSGGSTPRAEAQGNASPASVPAKPAKVGVTPADGAADVSPVAPVKVDVADGTINDVALTNPEGRQVRGTLSPDRKSWTVGEELGYGKTYTWSGSAVGADGNQVPITGSFTTVRPARTISASVNVGDHQTYGIAMPIMVIFSAPVPDKASVQKAMTVESSVPAEGAWGWMDNKTAVWRPKEYWKPGTQVTAKIKLYGVPHGEGAYGAQDVVSTFTIGRSQIVRGNTSTHRMVVIRDGQQIADYPASYGADFDPGRVTRNGTYWVMSRQNTVRMKNDKYNYDVVVNWGVQLSYNGEYVHAYDQSAWAQGKQNVSHGCVNLTTARAKEYFDNALVGDPVEITGSAIDIPPTGNDIWAVPWEMWVAKSAV</sequence>
<evidence type="ECO:0000259" key="10">
    <source>
        <dbReference type="PROSITE" id="PS52029"/>
    </source>
</evidence>
<keyword evidence="2" id="KW-0808">Transferase</keyword>
<dbReference type="CDD" id="cd13432">
    <property type="entry name" value="LDT_IgD_like_2"/>
    <property type="match status" value="1"/>
</dbReference>
<evidence type="ECO:0000313" key="12">
    <source>
        <dbReference type="Proteomes" id="UP001205311"/>
    </source>
</evidence>
<gene>
    <name evidence="11" type="ORF">LX15_000419</name>
</gene>
<feature type="signal peptide" evidence="9">
    <location>
        <begin position="1"/>
        <end position="26"/>
    </location>
</feature>
<evidence type="ECO:0000256" key="9">
    <source>
        <dbReference type="SAM" id="SignalP"/>
    </source>
</evidence>
<dbReference type="PROSITE" id="PS51257">
    <property type="entry name" value="PROKAR_LIPOPROTEIN"/>
    <property type="match status" value="1"/>
</dbReference>
<dbReference type="RefSeq" id="WP_253667722.1">
    <property type="nucleotide sequence ID" value="NZ_JAMTCP010000002.1"/>
</dbReference>
<evidence type="ECO:0000256" key="7">
    <source>
        <dbReference type="PROSITE-ProRule" id="PRU01373"/>
    </source>
</evidence>
<evidence type="ECO:0000313" key="11">
    <source>
        <dbReference type="EMBL" id="MCP2256736.1"/>
    </source>
</evidence>
<keyword evidence="11" id="KW-0449">Lipoprotein</keyword>
<dbReference type="PANTHER" id="PTHR30582">
    <property type="entry name" value="L,D-TRANSPEPTIDASE"/>
    <property type="match status" value="1"/>
</dbReference>
<dbReference type="Proteomes" id="UP001205311">
    <property type="component" value="Unassembled WGS sequence"/>
</dbReference>
<feature type="region of interest" description="Disordered" evidence="8">
    <location>
        <begin position="31"/>
        <end position="56"/>
    </location>
</feature>
<keyword evidence="5" id="KW-0012">Acyltransferase</keyword>
<dbReference type="PROSITE" id="PS52029">
    <property type="entry name" value="LD_TPASE"/>
    <property type="match status" value="1"/>
</dbReference>
<keyword evidence="4 7" id="KW-0573">Peptidoglycan synthesis</keyword>
<evidence type="ECO:0000256" key="1">
    <source>
        <dbReference type="ARBA" id="ARBA00004752"/>
    </source>
</evidence>
<accession>A0ABT1HMK1</accession>
<dbReference type="SUPFAM" id="SSF141523">
    <property type="entry name" value="L,D-transpeptidase catalytic domain-like"/>
    <property type="match status" value="1"/>
</dbReference>
<proteinExistence type="predicted"/>
<evidence type="ECO:0000256" key="3">
    <source>
        <dbReference type="ARBA" id="ARBA00022960"/>
    </source>
</evidence>
<dbReference type="InterPro" id="IPR041280">
    <property type="entry name" value="Big_10"/>
</dbReference>
<dbReference type="Gene3D" id="2.60.40.3710">
    <property type="match status" value="1"/>
</dbReference>
<comment type="caution">
    <text evidence="11">The sequence shown here is derived from an EMBL/GenBank/DDBJ whole genome shotgun (WGS) entry which is preliminary data.</text>
</comment>
<keyword evidence="9" id="KW-0732">Signal</keyword>
<feature type="compositionally biased region" description="Low complexity" evidence="8">
    <location>
        <begin position="45"/>
        <end position="56"/>
    </location>
</feature>
<feature type="active site" description="Proton donor/acceptor" evidence="7">
    <location>
        <position position="327"/>
    </location>
</feature>
<dbReference type="InterPro" id="IPR038063">
    <property type="entry name" value="Transpep_catalytic_dom"/>
</dbReference>
<dbReference type="EMBL" id="JAMTCP010000002">
    <property type="protein sequence ID" value="MCP2256736.1"/>
    <property type="molecule type" value="Genomic_DNA"/>
</dbReference>
<organism evidence="11 12">
    <name type="scientific">Streptoalloteichus tenebrarius (strain ATCC 17920 / DSM 40477 / JCM 4838 / CBS 697.72 / NBRC 16177 / NCIMB 11028 / NRRL B-12390 / A12253. 1 / ISP 5477)</name>
    <name type="common">Streptomyces tenebrarius</name>
    <dbReference type="NCBI Taxonomy" id="1933"/>
    <lineage>
        <taxon>Bacteria</taxon>
        <taxon>Bacillati</taxon>
        <taxon>Actinomycetota</taxon>
        <taxon>Actinomycetes</taxon>
        <taxon>Pseudonocardiales</taxon>
        <taxon>Pseudonocardiaceae</taxon>
        <taxon>Streptoalloteichus</taxon>
    </lineage>
</organism>
<keyword evidence="12" id="KW-1185">Reference proteome</keyword>
<dbReference type="Gene3D" id="2.40.440.10">
    <property type="entry name" value="L,D-transpeptidase catalytic domain-like"/>
    <property type="match status" value="1"/>
</dbReference>
<dbReference type="Gene3D" id="2.60.40.3780">
    <property type="match status" value="1"/>
</dbReference>
<comment type="pathway">
    <text evidence="1 7">Cell wall biogenesis; peptidoglycan biosynthesis.</text>
</comment>
<keyword evidence="6 7" id="KW-0961">Cell wall biogenesis/degradation</keyword>
<evidence type="ECO:0000256" key="4">
    <source>
        <dbReference type="ARBA" id="ARBA00022984"/>
    </source>
</evidence>
<evidence type="ECO:0000256" key="5">
    <source>
        <dbReference type="ARBA" id="ARBA00023315"/>
    </source>
</evidence>